<evidence type="ECO:0000259" key="8">
    <source>
        <dbReference type="PROSITE" id="PS51123"/>
    </source>
</evidence>
<proteinExistence type="predicted"/>
<feature type="transmembrane region" description="Helical" evidence="6">
    <location>
        <begin position="38"/>
        <end position="56"/>
    </location>
</feature>
<dbReference type="SUPFAM" id="SSF103088">
    <property type="entry name" value="OmpA-like"/>
    <property type="match status" value="1"/>
</dbReference>
<evidence type="ECO:0000256" key="5">
    <source>
        <dbReference type="SAM" id="MobiDB-lite"/>
    </source>
</evidence>
<evidence type="ECO:0000256" key="1">
    <source>
        <dbReference type="ARBA" id="ARBA00004442"/>
    </source>
</evidence>
<dbReference type="PROSITE" id="PS51123">
    <property type="entry name" value="OMPA_2"/>
    <property type="match status" value="1"/>
</dbReference>
<evidence type="ECO:0000256" key="2">
    <source>
        <dbReference type="ARBA" id="ARBA00023136"/>
    </source>
</evidence>
<feature type="signal peptide" evidence="7">
    <location>
        <begin position="1"/>
        <end position="23"/>
    </location>
</feature>
<dbReference type="InterPro" id="IPR050330">
    <property type="entry name" value="Bact_OuterMem_StrucFunc"/>
</dbReference>
<sequence length="229" mass="23771">MTSIKRPLIAALAGVLLAGCASNNSYENQGGTGTSRTATYGGIGALAGAVAGAAIDHNNRGKGALIGAAAVGAAAAGYGYYADRQEAELRRQMQNTGVEVQRQGDDIKLIMPGNITFATDSADISGNFYQPLNNLASSFKQFNQNSIEIVGYTDSTGSRTHNMDLSNRRAQSVANYLIAQGVDASRVSTRGAGPDQPIASNVTPDGRAQNRRVEVNLRPLPGATTAPAQ</sequence>
<dbReference type="PANTHER" id="PTHR30329:SF21">
    <property type="entry name" value="LIPOPROTEIN YIAD-RELATED"/>
    <property type="match status" value="1"/>
</dbReference>
<evidence type="ECO:0000256" key="7">
    <source>
        <dbReference type="SAM" id="SignalP"/>
    </source>
</evidence>
<evidence type="ECO:0000256" key="3">
    <source>
        <dbReference type="ARBA" id="ARBA00023237"/>
    </source>
</evidence>
<protein>
    <submittedName>
        <fullName evidence="9">Outer membrane protein OmpA-like peptidoglycan-associated protein</fullName>
    </submittedName>
</protein>
<dbReference type="PROSITE" id="PS51257">
    <property type="entry name" value="PROKAR_LIPOPROTEIN"/>
    <property type="match status" value="1"/>
</dbReference>
<dbReference type="CDD" id="cd07185">
    <property type="entry name" value="OmpA_C-like"/>
    <property type="match status" value="1"/>
</dbReference>
<dbReference type="InterPro" id="IPR006665">
    <property type="entry name" value="OmpA-like"/>
</dbReference>
<keyword evidence="2 4" id="KW-0472">Membrane</keyword>
<evidence type="ECO:0000313" key="9">
    <source>
        <dbReference type="EMBL" id="TWI58516.1"/>
    </source>
</evidence>
<accession>A0A562QR07</accession>
<dbReference type="Proteomes" id="UP000316905">
    <property type="component" value="Unassembled WGS sequence"/>
</dbReference>
<keyword evidence="6" id="KW-1133">Transmembrane helix</keyword>
<dbReference type="PRINTS" id="PR01021">
    <property type="entry name" value="OMPADOMAIN"/>
</dbReference>
<dbReference type="GO" id="GO:0009279">
    <property type="term" value="C:cell outer membrane"/>
    <property type="evidence" value="ECO:0007669"/>
    <property type="project" value="UniProtKB-SubCell"/>
</dbReference>
<keyword evidence="6" id="KW-0812">Transmembrane</keyword>
<dbReference type="Gene3D" id="3.30.1330.60">
    <property type="entry name" value="OmpA-like domain"/>
    <property type="match status" value="1"/>
</dbReference>
<name>A0A562QR07_9PSED</name>
<evidence type="ECO:0000256" key="6">
    <source>
        <dbReference type="SAM" id="Phobius"/>
    </source>
</evidence>
<feature type="domain" description="OmpA-like" evidence="8">
    <location>
        <begin position="104"/>
        <end position="221"/>
    </location>
</feature>
<dbReference type="RefSeq" id="WP_145136745.1">
    <property type="nucleotide sequence ID" value="NZ_VLKY01000001.1"/>
</dbReference>
<feature type="chain" id="PRO_5021767478" evidence="7">
    <location>
        <begin position="24"/>
        <end position="229"/>
    </location>
</feature>
<dbReference type="Pfam" id="PF00691">
    <property type="entry name" value="OmpA"/>
    <property type="match status" value="1"/>
</dbReference>
<comment type="caution">
    <text evidence="9">The sequence shown here is derived from an EMBL/GenBank/DDBJ whole genome shotgun (WGS) entry which is preliminary data.</text>
</comment>
<keyword evidence="10" id="KW-1185">Reference proteome</keyword>
<dbReference type="InterPro" id="IPR006664">
    <property type="entry name" value="OMP_bac"/>
</dbReference>
<evidence type="ECO:0000256" key="4">
    <source>
        <dbReference type="PROSITE-ProRule" id="PRU00473"/>
    </source>
</evidence>
<feature type="transmembrane region" description="Helical" evidence="6">
    <location>
        <begin position="63"/>
        <end position="81"/>
    </location>
</feature>
<dbReference type="InterPro" id="IPR036737">
    <property type="entry name" value="OmpA-like_sf"/>
</dbReference>
<dbReference type="EMBL" id="VLKY01000001">
    <property type="protein sequence ID" value="TWI58516.1"/>
    <property type="molecule type" value="Genomic_DNA"/>
</dbReference>
<comment type="subcellular location">
    <subcellularLocation>
        <location evidence="1">Cell outer membrane</location>
    </subcellularLocation>
</comment>
<keyword evidence="7" id="KW-0732">Signal</keyword>
<evidence type="ECO:0000313" key="10">
    <source>
        <dbReference type="Proteomes" id="UP000316905"/>
    </source>
</evidence>
<dbReference type="FunFam" id="3.30.1330.60:FF:000008">
    <property type="entry name" value="Outer membrane protein OmpA"/>
    <property type="match status" value="1"/>
</dbReference>
<keyword evidence="3" id="KW-0998">Cell outer membrane</keyword>
<feature type="region of interest" description="Disordered" evidence="5">
    <location>
        <begin position="187"/>
        <end position="210"/>
    </location>
</feature>
<gene>
    <name evidence="9" type="ORF">IQ22_00222</name>
</gene>
<dbReference type="PANTHER" id="PTHR30329">
    <property type="entry name" value="STATOR ELEMENT OF FLAGELLAR MOTOR COMPLEX"/>
    <property type="match status" value="1"/>
</dbReference>
<dbReference type="AlphaFoldDB" id="A0A562QR07"/>
<organism evidence="9 10">
    <name type="scientific">Pseudomonas duriflava</name>
    <dbReference type="NCBI Taxonomy" id="459528"/>
    <lineage>
        <taxon>Bacteria</taxon>
        <taxon>Pseudomonadati</taxon>
        <taxon>Pseudomonadota</taxon>
        <taxon>Gammaproteobacteria</taxon>
        <taxon>Pseudomonadales</taxon>
        <taxon>Pseudomonadaceae</taxon>
        <taxon>Pseudomonas</taxon>
    </lineage>
</organism>
<reference evidence="9 10" key="1">
    <citation type="journal article" date="2015" name="Stand. Genomic Sci.">
        <title>Genomic Encyclopedia of Bacterial and Archaeal Type Strains, Phase III: the genomes of soil and plant-associated and newly described type strains.</title>
        <authorList>
            <person name="Whitman W.B."/>
            <person name="Woyke T."/>
            <person name="Klenk H.P."/>
            <person name="Zhou Y."/>
            <person name="Lilburn T.G."/>
            <person name="Beck B.J."/>
            <person name="De Vos P."/>
            <person name="Vandamme P."/>
            <person name="Eisen J.A."/>
            <person name="Garrity G."/>
            <person name="Hugenholtz P."/>
            <person name="Kyrpides N.C."/>
        </authorList>
    </citation>
    <scope>NUCLEOTIDE SEQUENCE [LARGE SCALE GENOMIC DNA]</scope>
    <source>
        <strain evidence="9 10">CGMCC 1.6858</strain>
    </source>
</reference>
<dbReference type="OrthoDB" id="9782229at2"/>